<organism evidence="7 8">
    <name type="scientific">Desulfofustis limnaeus</name>
    <dbReference type="NCBI Taxonomy" id="2740163"/>
    <lineage>
        <taxon>Bacteria</taxon>
        <taxon>Pseudomonadati</taxon>
        <taxon>Thermodesulfobacteriota</taxon>
        <taxon>Desulfobulbia</taxon>
        <taxon>Desulfobulbales</taxon>
        <taxon>Desulfocapsaceae</taxon>
        <taxon>Desulfofustis</taxon>
    </lineage>
</organism>
<keyword evidence="4" id="KW-0418">Kinase</keyword>
<dbReference type="EMBL" id="AP025516">
    <property type="protein sequence ID" value="BDD85713.1"/>
    <property type="molecule type" value="Genomic_DNA"/>
</dbReference>
<evidence type="ECO:0000256" key="3">
    <source>
        <dbReference type="ARBA" id="ARBA00022741"/>
    </source>
</evidence>
<accession>A0ABN6LYJ3</accession>
<dbReference type="PROSITE" id="PS00109">
    <property type="entry name" value="PROTEIN_KINASE_TYR"/>
    <property type="match status" value="1"/>
</dbReference>
<keyword evidence="8" id="KW-1185">Reference proteome</keyword>
<sequence>MSRCTNLHGGVSNRTVRVDFADGDSWVIKQALAKLRVSADWFSDPRRIHIEAEGLRWLARLIGPESVPAFVYESHDQQLLVMTAVPDPHVNFKELLLTSAPDPHHVEEFALLLTLLHGNGYEHHESLAQVFADVSFFENLRLDPYYLHAARQLPEAAPFLARLVEGTRKRRLTLVHGDFSPKNILICNGRLILLDHEVIHFGDPAFDVGFSLAHLLSKAHHLRHRRRAFTDASLHYWNNYMPRCGHAPWAGDLEAWCIDHTLGCLLARSAGKSPLEYLSHGERAAQRMTVKRLIDNRPASMPDLIKHFTDLLDDYE</sequence>
<dbReference type="InterPro" id="IPR002575">
    <property type="entry name" value="Aminoglycoside_PTrfase"/>
</dbReference>
<protein>
    <submittedName>
        <fullName evidence="7">Aminoglycoside phosphotransferase</fullName>
    </submittedName>
</protein>
<dbReference type="Pfam" id="PF01636">
    <property type="entry name" value="APH"/>
    <property type="match status" value="1"/>
</dbReference>
<evidence type="ECO:0000256" key="5">
    <source>
        <dbReference type="ARBA" id="ARBA00022840"/>
    </source>
</evidence>
<comment type="similarity">
    <text evidence="1">Belongs to the methylthioribose kinase family.</text>
</comment>
<evidence type="ECO:0000313" key="8">
    <source>
        <dbReference type="Proteomes" id="UP000830055"/>
    </source>
</evidence>
<evidence type="ECO:0000259" key="6">
    <source>
        <dbReference type="Pfam" id="PF01636"/>
    </source>
</evidence>
<evidence type="ECO:0000313" key="7">
    <source>
        <dbReference type="EMBL" id="BDD85713.1"/>
    </source>
</evidence>
<name>A0ABN6LYJ3_9BACT</name>
<dbReference type="Proteomes" id="UP000830055">
    <property type="component" value="Chromosome"/>
</dbReference>
<keyword evidence="5" id="KW-0067">ATP-binding</keyword>
<dbReference type="PANTHER" id="PTHR34273">
    <property type="entry name" value="METHYLTHIORIBOSE KINASE"/>
    <property type="match status" value="1"/>
</dbReference>
<dbReference type="Gene3D" id="3.90.1200.10">
    <property type="match status" value="1"/>
</dbReference>
<dbReference type="SUPFAM" id="SSF56112">
    <property type="entry name" value="Protein kinase-like (PK-like)"/>
    <property type="match status" value="1"/>
</dbReference>
<keyword evidence="2" id="KW-0808">Transferase</keyword>
<reference evidence="7 8" key="1">
    <citation type="submission" date="2022-01" db="EMBL/GenBank/DDBJ databases">
        <title>Desulfofustis limnae sp. nov., a novel mesophilic sulfate-reducing bacterium isolated from marsh soil.</title>
        <authorList>
            <person name="Watanabe M."/>
            <person name="Takahashi A."/>
            <person name="Kojima H."/>
            <person name="Fukui M."/>
        </authorList>
    </citation>
    <scope>NUCLEOTIDE SEQUENCE [LARGE SCALE GENOMIC DNA]</scope>
    <source>
        <strain evidence="7 8">PPLL</strain>
    </source>
</reference>
<dbReference type="PANTHER" id="PTHR34273:SF2">
    <property type="entry name" value="METHYLTHIORIBOSE KINASE"/>
    <property type="match status" value="1"/>
</dbReference>
<proteinExistence type="inferred from homology"/>
<evidence type="ECO:0000256" key="1">
    <source>
        <dbReference type="ARBA" id="ARBA00010165"/>
    </source>
</evidence>
<keyword evidence="3" id="KW-0547">Nucleotide-binding</keyword>
<evidence type="ECO:0000256" key="4">
    <source>
        <dbReference type="ARBA" id="ARBA00022777"/>
    </source>
</evidence>
<feature type="domain" description="Aminoglycoside phosphotransferase" evidence="6">
    <location>
        <begin position="5"/>
        <end position="217"/>
    </location>
</feature>
<dbReference type="InterPro" id="IPR011009">
    <property type="entry name" value="Kinase-like_dom_sf"/>
</dbReference>
<dbReference type="Gene3D" id="3.30.200.20">
    <property type="entry name" value="Phosphorylase Kinase, domain 1"/>
    <property type="match status" value="1"/>
</dbReference>
<gene>
    <name evidence="7" type="ORF">DPPLL_00780</name>
</gene>
<evidence type="ECO:0000256" key="2">
    <source>
        <dbReference type="ARBA" id="ARBA00022679"/>
    </source>
</evidence>
<dbReference type="InterPro" id="IPR008266">
    <property type="entry name" value="Tyr_kinase_AS"/>
</dbReference>